<feature type="transmembrane region" description="Helical" evidence="1">
    <location>
        <begin position="217"/>
        <end position="235"/>
    </location>
</feature>
<evidence type="ECO:0008006" key="4">
    <source>
        <dbReference type="Google" id="ProtNLM"/>
    </source>
</evidence>
<evidence type="ECO:0000313" key="3">
    <source>
        <dbReference type="Proteomes" id="UP000001520"/>
    </source>
</evidence>
<keyword evidence="1" id="KW-1133">Transmembrane helix</keyword>
<dbReference type="PROSITE" id="PS51108">
    <property type="entry name" value="PTS_EIID"/>
    <property type="match status" value="1"/>
</dbReference>
<dbReference type="AlphaFoldDB" id="D3PD49"/>
<gene>
    <name evidence="2" type="ordered locus">DEFDS_1052</name>
</gene>
<dbReference type="GO" id="GO:0016020">
    <property type="term" value="C:membrane"/>
    <property type="evidence" value="ECO:0007669"/>
    <property type="project" value="InterPro"/>
</dbReference>
<accession>D3PD49</accession>
<dbReference type="Proteomes" id="UP000001520">
    <property type="component" value="Chromosome"/>
</dbReference>
<dbReference type="EMBL" id="AP011529">
    <property type="protein sequence ID" value="BAI80522.1"/>
    <property type="molecule type" value="Genomic_DNA"/>
</dbReference>
<sequence>MVFDMKKIKRVLKSLFYQGNWNYENMQGTGFAYMLEEINKEESFNIPDKVIKKEINYFNTHPFLLMFVVGVWFREFLDKGDPEQYKKIYSSAFGALGDSFFWHALRPASFVIAVVLAFYNPLFAIILYLFFFNFFHFFFLFRGFDIGFSYGKETIQWFNKILFNKWSSYFDIFTSFMLGIIIVLIIHKSGFENNITIYALSFGFFLAGTILAKKIDIIYSVVVAMLIVLILKVSFGV</sequence>
<dbReference type="STRING" id="639282.DEFDS_1052"/>
<keyword evidence="1" id="KW-0812">Transmembrane</keyword>
<name>D3PD49_DEFDS</name>
<dbReference type="GO" id="GO:0009401">
    <property type="term" value="P:phosphoenolpyruvate-dependent sugar phosphotransferase system"/>
    <property type="evidence" value="ECO:0007669"/>
    <property type="project" value="InterPro"/>
</dbReference>
<keyword evidence="1" id="KW-0472">Membrane</keyword>
<proteinExistence type="predicted"/>
<dbReference type="eggNOG" id="COG3716">
    <property type="taxonomic scope" value="Bacteria"/>
</dbReference>
<reference evidence="2 3" key="1">
    <citation type="journal article" date="2010" name="DNA Res.">
        <title>Bacterial lifestyle in a deep-sea hydrothermal vent chimney revealed by the genome sequence of the thermophilic bacterium Deferribacter desulfuricans SSM1.</title>
        <authorList>
            <person name="Takaki Y."/>
            <person name="Shimamura S."/>
            <person name="Nakagawa S."/>
            <person name="Fukuhara Y."/>
            <person name="Horikawa H."/>
            <person name="Ankai A."/>
            <person name="Harada T."/>
            <person name="Hosoyama A."/>
            <person name="Oguchi A."/>
            <person name="Fukui S."/>
            <person name="Fujita N."/>
            <person name="Takami H."/>
            <person name="Takai K."/>
        </authorList>
    </citation>
    <scope>NUCLEOTIDE SEQUENCE [LARGE SCALE GENOMIC DNA]</scope>
    <source>
        <strain evidence="3">DSM 14783 / JCM 11476 / NBRC 101012 / SSM1</strain>
    </source>
</reference>
<evidence type="ECO:0000313" key="2">
    <source>
        <dbReference type="EMBL" id="BAI80522.1"/>
    </source>
</evidence>
<keyword evidence="3" id="KW-1185">Reference proteome</keyword>
<feature type="transmembrane region" description="Helical" evidence="1">
    <location>
        <begin position="55"/>
        <end position="73"/>
    </location>
</feature>
<dbReference type="Pfam" id="PF03613">
    <property type="entry name" value="EIID-AGA"/>
    <property type="match status" value="1"/>
</dbReference>
<evidence type="ECO:0000256" key="1">
    <source>
        <dbReference type="SAM" id="Phobius"/>
    </source>
</evidence>
<feature type="transmembrane region" description="Helical" evidence="1">
    <location>
        <begin position="166"/>
        <end position="186"/>
    </location>
</feature>
<feature type="transmembrane region" description="Helical" evidence="1">
    <location>
        <begin position="195"/>
        <end position="211"/>
    </location>
</feature>
<organism evidence="2 3">
    <name type="scientific">Deferribacter desulfuricans (strain DSM 14783 / JCM 11476 / NBRC 101012 / SSM1)</name>
    <dbReference type="NCBI Taxonomy" id="639282"/>
    <lineage>
        <taxon>Bacteria</taxon>
        <taxon>Pseudomonadati</taxon>
        <taxon>Deferribacterota</taxon>
        <taxon>Deferribacteres</taxon>
        <taxon>Deferribacterales</taxon>
        <taxon>Deferribacteraceae</taxon>
        <taxon>Deferribacter</taxon>
    </lineage>
</organism>
<dbReference type="InterPro" id="IPR004704">
    <property type="entry name" value="PTS_IID_man"/>
</dbReference>
<dbReference type="KEGG" id="ddf:DEFDS_1052"/>
<dbReference type="HOGENOM" id="CLU_103310_0_0_0"/>
<protein>
    <recommendedName>
        <fullName evidence="4">PTS system, mannose-specific IID component</fullName>
    </recommendedName>
</protein>